<dbReference type="EC" id="2.1.1.-" evidence="9"/>
<comment type="function">
    <text evidence="9">Plays an essential role in type IV pili and type II pseudopili formation by proteolytically removing the leader sequence from substrate proteins and subsequently monomethylating the alpha-amino group of the newly exposed N-terminal phenylalanine.</text>
</comment>
<dbReference type="Proteomes" id="UP000031830">
    <property type="component" value="Chromosome"/>
</dbReference>
<evidence type="ECO:0000256" key="2">
    <source>
        <dbReference type="ARBA" id="ARBA00005801"/>
    </source>
</evidence>
<evidence type="ECO:0000256" key="10">
    <source>
        <dbReference type="SAM" id="Phobius"/>
    </source>
</evidence>
<keyword evidence="9" id="KW-0808">Transferase</keyword>
<dbReference type="PANTHER" id="PTHR30487:SF0">
    <property type="entry name" value="PREPILIN LEADER PEPTIDASE_N-METHYLTRANSFERASE-RELATED"/>
    <property type="match status" value="1"/>
</dbReference>
<feature type="transmembrane region" description="Helical" evidence="10">
    <location>
        <begin position="6"/>
        <end position="27"/>
    </location>
</feature>
<feature type="transmembrane region" description="Helical" evidence="10">
    <location>
        <begin position="249"/>
        <end position="266"/>
    </location>
</feature>
<evidence type="ECO:0000256" key="1">
    <source>
        <dbReference type="ARBA" id="ARBA00004429"/>
    </source>
</evidence>
<evidence type="ECO:0000256" key="4">
    <source>
        <dbReference type="ARBA" id="ARBA00022519"/>
    </source>
</evidence>
<keyword evidence="9" id="KW-0645">Protease</keyword>
<reference evidence="13 14" key="1">
    <citation type="journal article" date="2015" name="Genome Announc.">
        <title>Genome sequencing of 18 francisella strains to aid in assay development and testing.</title>
        <authorList>
            <person name="Johnson S.L."/>
            <person name="Daligault H.E."/>
            <person name="Davenport K.W."/>
            <person name="Coyne S.R."/>
            <person name="Frey K.G."/>
            <person name="Koroleva G.I."/>
            <person name="Broomall S.M."/>
            <person name="Bishop-Lilly K.A."/>
            <person name="Bruce D.C."/>
            <person name="Chertkov O."/>
            <person name="Freitas T."/>
            <person name="Jaissle J."/>
            <person name="Ladner J.T."/>
            <person name="Rosenzweig C.N."/>
            <person name="Gibbons H.S."/>
            <person name="Palacios G.F."/>
            <person name="Redden C.L."/>
            <person name="Xu Y."/>
            <person name="Minogue T.D."/>
            <person name="Chain P.S."/>
        </authorList>
    </citation>
    <scope>NUCLEOTIDE SEQUENCE [LARGE SCALE GENOMIC DNA]</scope>
    <source>
        <strain evidence="13 14">GA01-2794</strain>
    </source>
</reference>
<dbReference type="PANTHER" id="PTHR30487">
    <property type="entry name" value="TYPE 4 PREPILIN-LIKE PROTEINS LEADER PEPTIDE-PROCESSING ENZYME"/>
    <property type="match status" value="1"/>
</dbReference>
<organism evidence="13 14">
    <name type="scientific">Francisella philomiragia</name>
    <dbReference type="NCBI Taxonomy" id="28110"/>
    <lineage>
        <taxon>Bacteria</taxon>
        <taxon>Pseudomonadati</taxon>
        <taxon>Pseudomonadota</taxon>
        <taxon>Gammaproteobacteria</taxon>
        <taxon>Thiotrichales</taxon>
        <taxon>Francisellaceae</taxon>
        <taxon>Francisella</taxon>
    </lineage>
</organism>
<dbReference type="InterPro" id="IPR010627">
    <property type="entry name" value="Prepilin_pept_A24_N"/>
</dbReference>
<sequence>MYYDIYIIFLFIFLFGAAIGSFLNVLIYRVPNKIFADEKIIAREILELPKQESDQNFSLTAPSRCPKCKNKLKYRHNIPILGWFILNGKCYFCKESISFEYPLIEFITAIVFITIFYIFGLTIQAVALAGLSTFFIPLFFIDAKYQILPDSLTLPLVWIGIILNYYNVFTTLDQSVWGAIIGYLSLWSVFWIYKILTGKEGFGYGDFKLLAAIGAWFGYPMLLYTIFASCIFGILIAIGINLIAKRTNVIPFGPAIILATFFYLLTKDNLYIWYNHVMFIQY</sequence>
<dbReference type="GO" id="GO:0008168">
    <property type="term" value="F:methyltransferase activity"/>
    <property type="evidence" value="ECO:0007669"/>
    <property type="project" value="UniProtKB-KW"/>
</dbReference>
<evidence type="ECO:0000313" key="14">
    <source>
        <dbReference type="Proteomes" id="UP000031830"/>
    </source>
</evidence>
<feature type="domain" description="Prepilin peptidase A24 N-terminal" evidence="12">
    <location>
        <begin position="14"/>
        <end position="118"/>
    </location>
</feature>
<dbReference type="RefSeq" id="WP_044526007.1">
    <property type="nucleotide sequence ID" value="NZ_CP009440.1"/>
</dbReference>
<keyword evidence="3" id="KW-1003">Cell membrane</keyword>
<dbReference type="InterPro" id="IPR014032">
    <property type="entry name" value="Peptidase_A24A_bac"/>
</dbReference>
<comment type="subcellular location">
    <subcellularLocation>
        <location evidence="1">Cell inner membrane</location>
        <topology evidence="1">Multi-pass membrane protein</topology>
    </subcellularLocation>
    <subcellularLocation>
        <location evidence="9">Cell membrane</location>
        <topology evidence="9">Multi-pass membrane protein</topology>
    </subcellularLocation>
</comment>
<name>A0A0B6D4K6_9GAMM</name>
<dbReference type="GO" id="GO:0032259">
    <property type="term" value="P:methylation"/>
    <property type="evidence" value="ECO:0007669"/>
    <property type="project" value="UniProtKB-KW"/>
</dbReference>
<keyword evidence="5 9" id="KW-0812">Transmembrane</keyword>
<dbReference type="Gene3D" id="1.20.120.1220">
    <property type="match status" value="1"/>
</dbReference>
<gene>
    <name evidence="13" type="ORF">LA55_814</name>
</gene>
<dbReference type="PRINTS" id="PR00864">
    <property type="entry name" value="PREPILNPTASE"/>
</dbReference>
<dbReference type="AlphaFoldDB" id="A0A0B6D4K6"/>
<dbReference type="OrthoDB" id="9789291at2"/>
<comment type="similarity">
    <text evidence="2 8">Belongs to the peptidase A24 family.</text>
</comment>
<dbReference type="GO" id="GO:0005886">
    <property type="term" value="C:plasma membrane"/>
    <property type="evidence" value="ECO:0007669"/>
    <property type="project" value="UniProtKB-SubCell"/>
</dbReference>
<keyword evidence="6 10" id="KW-1133">Transmembrane helix</keyword>
<dbReference type="EC" id="3.4.23.43" evidence="9"/>
<dbReference type="EMBL" id="CP009440">
    <property type="protein sequence ID" value="AJI53242.1"/>
    <property type="molecule type" value="Genomic_DNA"/>
</dbReference>
<evidence type="ECO:0000256" key="5">
    <source>
        <dbReference type="ARBA" id="ARBA00022692"/>
    </source>
</evidence>
<feature type="transmembrane region" description="Helical" evidence="10">
    <location>
        <begin position="217"/>
        <end position="243"/>
    </location>
</feature>
<keyword evidence="4" id="KW-0997">Cell inner membrane</keyword>
<evidence type="ECO:0000313" key="13">
    <source>
        <dbReference type="EMBL" id="AJI53242.1"/>
    </source>
</evidence>
<feature type="domain" description="Prepilin type IV endopeptidase peptidase" evidence="11">
    <location>
        <begin position="131"/>
        <end position="238"/>
    </location>
</feature>
<evidence type="ECO:0000259" key="11">
    <source>
        <dbReference type="Pfam" id="PF01478"/>
    </source>
</evidence>
<evidence type="ECO:0000256" key="9">
    <source>
        <dbReference type="RuleBase" id="RU003794"/>
    </source>
</evidence>
<dbReference type="Pfam" id="PF01478">
    <property type="entry name" value="Peptidase_A24"/>
    <property type="match status" value="1"/>
</dbReference>
<keyword evidence="7 10" id="KW-0472">Membrane</keyword>
<protein>
    <recommendedName>
        <fullName evidence="9">Prepilin leader peptidase/N-methyltransferase</fullName>
        <ecNumber evidence="9">2.1.1.-</ecNumber>
        <ecNumber evidence="9">3.4.23.43</ecNumber>
    </recommendedName>
</protein>
<dbReference type="InterPro" id="IPR000045">
    <property type="entry name" value="Prepilin_IV_endopep_pep"/>
</dbReference>
<dbReference type="GO" id="GO:0006465">
    <property type="term" value="P:signal peptide processing"/>
    <property type="evidence" value="ECO:0007669"/>
    <property type="project" value="TreeGrafter"/>
</dbReference>
<evidence type="ECO:0000256" key="6">
    <source>
        <dbReference type="ARBA" id="ARBA00022989"/>
    </source>
</evidence>
<dbReference type="InterPro" id="IPR050882">
    <property type="entry name" value="Prepilin_peptidase/N-MTase"/>
</dbReference>
<proteinExistence type="inferred from homology"/>
<dbReference type="Pfam" id="PF06750">
    <property type="entry name" value="A24_N_bact"/>
    <property type="match status" value="1"/>
</dbReference>
<accession>A0A0B6D4K6</accession>
<comment type="catalytic activity">
    <reaction evidence="9">
        <text>Typically cleaves a -Gly-|-Phe- bond to release an N-terminal, basic peptide of 5-8 residues from type IV prepilin, and then N-methylates the new N-terminal amino group, the methyl donor being S-adenosyl-L-methionine.</text>
        <dbReference type="EC" id="3.4.23.43"/>
    </reaction>
</comment>
<dbReference type="GO" id="GO:0004190">
    <property type="term" value="F:aspartic-type endopeptidase activity"/>
    <property type="evidence" value="ECO:0007669"/>
    <property type="project" value="UniProtKB-EC"/>
</dbReference>
<evidence type="ECO:0000256" key="8">
    <source>
        <dbReference type="RuleBase" id="RU003793"/>
    </source>
</evidence>
<feature type="transmembrane region" description="Helical" evidence="10">
    <location>
        <begin position="152"/>
        <end position="169"/>
    </location>
</feature>
<dbReference type="STRING" id="28110.KU46_1715"/>
<evidence type="ECO:0000256" key="7">
    <source>
        <dbReference type="ARBA" id="ARBA00023136"/>
    </source>
</evidence>
<feature type="transmembrane region" description="Helical" evidence="10">
    <location>
        <begin position="175"/>
        <end position="196"/>
    </location>
</feature>
<evidence type="ECO:0000259" key="12">
    <source>
        <dbReference type="Pfam" id="PF06750"/>
    </source>
</evidence>
<keyword evidence="9" id="KW-0489">Methyltransferase</keyword>
<keyword evidence="9" id="KW-0511">Multifunctional enzyme</keyword>
<evidence type="ECO:0000256" key="3">
    <source>
        <dbReference type="ARBA" id="ARBA00022475"/>
    </source>
</evidence>
<dbReference type="KEGG" id="fpz:LA55_814"/>
<keyword evidence="9" id="KW-0378">Hydrolase</keyword>